<name>A0A1R4A731_9ARCH</name>
<dbReference type="RefSeq" id="WP_077076192.1">
    <property type="nucleotide sequence ID" value="NZ_LT719092.1"/>
</dbReference>
<evidence type="ECO:0000313" key="2">
    <source>
        <dbReference type="EMBL" id="SJK84752.1"/>
    </source>
</evidence>
<dbReference type="GeneID" id="30927521"/>
<keyword evidence="3" id="KW-1185">Reference proteome</keyword>
<dbReference type="STRING" id="1673428.CPM_0910"/>
<protein>
    <submittedName>
        <fullName evidence="2">Uncharacterized protein</fullName>
    </submittedName>
</protein>
<sequence>MRATTSFKVDENNIGIVQDLTRTRELSKILNYLLQRYQQDKGYISAETQIANLEAQVKAKDEQYQALKQEIAKE</sequence>
<organism evidence="2 3">
    <name type="scientific">Cuniculiplasma divulgatum</name>
    <dbReference type="NCBI Taxonomy" id="1673428"/>
    <lineage>
        <taxon>Archaea</taxon>
        <taxon>Methanobacteriati</taxon>
        <taxon>Thermoplasmatota</taxon>
        <taxon>Thermoplasmata</taxon>
        <taxon>Thermoplasmatales</taxon>
        <taxon>Cuniculiplasmataceae</taxon>
        <taxon>Cuniculiplasma</taxon>
    </lineage>
</organism>
<evidence type="ECO:0000256" key="1">
    <source>
        <dbReference type="SAM" id="Coils"/>
    </source>
</evidence>
<evidence type="ECO:0000313" key="3">
    <source>
        <dbReference type="Proteomes" id="UP000187822"/>
    </source>
</evidence>
<dbReference type="AlphaFoldDB" id="A0A1R4A731"/>
<reference evidence="3" key="1">
    <citation type="submission" date="2016-06" db="EMBL/GenBank/DDBJ databases">
        <authorList>
            <person name="Toshchakov V.S."/>
        </authorList>
    </citation>
    <scope>NUCLEOTIDE SEQUENCE [LARGE SCALE GENOMIC DNA]</scope>
    <source>
        <strain>PM4 (JCM 30641</strain>
        <strain evidence="3">\VKM B-2940)</strain>
    </source>
</reference>
<proteinExistence type="predicted"/>
<accession>A0A1R4A731</accession>
<dbReference type="Proteomes" id="UP000187822">
    <property type="component" value="Chromosome I"/>
</dbReference>
<dbReference type="EMBL" id="LT719092">
    <property type="protein sequence ID" value="SJK84752.1"/>
    <property type="molecule type" value="Genomic_DNA"/>
</dbReference>
<gene>
    <name evidence="2" type="ORF">CPM_0910</name>
</gene>
<feature type="coiled-coil region" evidence="1">
    <location>
        <begin position="43"/>
        <end position="70"/>
    </location>
</feature>
<dbReference type="KEGG" id="cdiv:CPM_0910"/>
<keyword evidence="1" id="KW-0175">Coiled coil</keyword>